<name>A0ABD3MU69_9STRA</name>
<feature type="compositionally biased region" description="Basic and acidic residues" evidence="1">
    <location>
        <begin position="255"/>
        <end position="266"/>
    </location>
</feature>
<feature type="region of interest" description="Disordered" evidence="1">
    <location>
        <begin position="239"/>
        <end position="294"/>
    </location>
</feature>
<proteinExistence type="predicted"/>
<dbReference type="EMBL" id="JALLAZ020001729">
    <property type="protein sequence ID" value="KAL3766508.1"/>
    <property type="molecule type" value="Genomic_DNA"/>
</dbReference>
<reference evidence="2 3" key="1">
    <citation type="submission" date="2024-10" db="EMBL/GenBank/DDBJ databases">
        <title>Updated reference genomes for cyclostephanoid diatoms.</title>
        <authorList>
            <person name="Roberts W.R."/>
            <person name="Alverson A.J."/>
        </authorList>
    </citation>
    <scope>NUCLEOTIDE SEQUENCE [LARGE SCALE GENOMIC DNA]</scope>
    <source>
        <strain evidence="2 3">AJA276-08</strain>
    </source>
</reference>
<protein>
    <submittedName>
        <fullName evidence="2">Uncharacterized protein</fullName>
    </submittedName>
</protein>
<sequence>MHDAILLLQKGIQRVLVSQFNPSDPGKGMVKLLDDGDNILTRVQSTDAITAGSVLKLAKKRADNLTTTTGKTILPTFTTRTEAQEEADRLNVINQSVIGAKEGIVEAVSKLVGSNITDAILRMADGSDFKSIDDYTLYEVMKVAIDGADRPTTNDVLAQLLEVINHPFDFCKKVSVNMELMQSNAARMATYGIVIGIPQLTLTLLANIETATKSDYGPHSVANSVSFLNSMMMNSDTESEYTESAYGASSDSGSSEEKRKSREREHKKPKKASAREKKKREKAKDNEPKKYTCPHCKKYQHKKPHCVNPDKCMWNKKYKGYRFKSICNELEVDFKPLIKFSAD</sequence>
<comment type="caution">
    <text evidence="2">The sequence shown here is derived from an EMBL/GenBank/DDBJ whole genome shotgun (WGS) entry which is preliminary data.</text>
</comment>
<keyword evidence="3" id="KW-1185">Reference proteome</keyword>
<dbReference type="AlphaFoldDB" id="A0ABD3MU69"/>
<evidence type="ECO:0000313" key="2">
    <source>
        <dbReference type="EMBL" id="KAL3766508.1"/>
    </source>
</evidence>
<organism evidence="2 3">
    <name type="scientific">Stephanodiscus triporus</name>
    <dbReference type="NCBI Taxonomy" id="2934178"/>
    <lineage>
        <taxon>Eukaryota</taxon>
        <taxon>Sar</taxon>
        <taxon>Stramenopiles</taxon>
        <taxon>Ochrophyta</taxon>
        <taxon>Bacillariophyta</taxon>
        <taxon>Coscinodiscophyceae</taxon>
        <taxon>Thalassiosirophycidae</taxon>
        <taxon>Stephanodiscales</taxon>
        <taxon>Stephanodiscaceae</taxon>
        <taxon>Stephanodiscus</taxon>
    </lineage>
</organism>
<dbReference type="Proteomes" id="UP001530315">
    <property type="component" value="Unassembled WGS sequence"/>
</dbReference>
<feature type="compositionally biased region" description="Basic residues" evidence="1">
    <location>
        <begin position="267"/>
        <end position="281"/>
    </location>
</feature>
<gene>
    <name evidence="2" type="ORF">ACHAW5_001177</name>
</gene>
<evidence type="ECO:0000313" key="3">
    <source>
        <dbReference type="Proteomes" id="UP001530315"/>
    </source>
</evidence>
<accession>A0ABD3MU69</accession>
<evidence type="ECO:0000256" key="1">
    <source>
        <dbReference type="SAM" id="MobiDB-lite"/>
    </source>
</evidence>